<keyword evidence="4" id="KW-0350">Heme biosynthesis</keyword>
<keyword evidence="5" id="KW-0456">Lyase</keyword>
<dbReference type="CDD" id="cd06578">
    <property type="entry name" value="HemD"/>
    <property type="match status" value="1"/>
</dbReference>
<evidence type="ECO:0000256" key="4">
    <source>
        <dbReference type="ARBA" id="ARBA00023133"/>
    </source>
</evidence>
<comment type="caution">
    <text evidence="12">The sequence shown here is derived from an EMBL/GenBank/DDBJ whole genome shotgun (WGS) entry which is preliminary data.</text>
</comment>
<dbReference type="InterPro" id="IPR003754">
    <property type="entry name" value="4pyrrol_synth_uPrphyn_synth"/>
</dbReference>
<evidence type="ECO:0000256" key="9">
    <source>
        <dbReference type="ARBA" id="ARBA00040167"/>
    </source>
</evidence>
<evidence type="ECO:0000256" key="5">
    <source>
        <dbReference type="ARBA" id="ARBA00023239"/>
    </source>
</evidence>
<dbReference type="EMBL" id="CAJVPI010000401">
    <property type="protein sequence ID" value="CAG8530375.1"/>
    <property type="molecule type" value="Genomic_DNA"/>
</dbReference>
<dbReference type="GO" id="GO:0006780">
    <property type="term" value="P:uroporphyrinogen III biosynthetic process"/>
    <property type="evidence" value="ECO:0007669"/>
    <property type="project" value="InterPro"/>
</dbReference>
<evidence type="ECO:0000256" key="7">
    <source>
        <dbReference type="ARBA" id="ARBA00031702"/>
    </source>
</evidence>
<evidence type="ECO:0000313" key="13">
    <source>
        <dbReference type="Proteomes" id="UP000789739"/>
    </source>
</evidence>
<dbReference type="InterPro" id="IPR036108">
    <property type="entry name" value="4pyrrol_syn_uPrphyn_synt_sf"/>
</dbReference>
<name>A0A9N9FEQ2_9GLOM</name>
<evidence type="ECO:0000259" key="11">
    <source>
        <dbReference type="Pfam" id="PF02602"/>
    </source>
</evidence>
<evidence type="ECO:0000256" key="10">
    <source>
        <dbReference type="ARBA" id="ARBA00048617"/>
    </source>
</evidence>
<protein>
    <recommendedName>
        <fullName evidence="9">Uroporphyrinogen-III synthase</fullName>
        <ecNumber evidence="3">4.2.1.75</ecNumber>
    </recommendedName>
    <alternativeName>
        <fullName evidence="8">Hydroxymethylbilane hydrolyase [cyclizing]</fullName>
    </alternativeName>
    <alternativeName>
        <fullName evidence="7">Uroporphyrinogen-III cosynthase</fullName>
    </alternativeName>
</protein>
<evidence type="ECO:0000256" key="6">
    <source>
        <dbReference type="ARBA" id="ARBA00023244"/>
    </source>
</evidence>
<gene>
    <name evidence="12" type="ORF">PBRASI_LOCUS4079</name>
</gene>
<evidence type="ECO:0000256" key="1">
    <source>
        <dbReference type="ARBA" id="ARBA00004772"/>
    </source>
</evidence>
<dbReference type="Proteomes" id="UP000789739">
    <property type="component" value="Unassembled WGS sequence"/>
</dbReference>
<dbReference type="PANTHER" id="PTHR12390">
    <property type="entry name" value="UROPORPHYRINOGEN III SYNTHASE"/>
    <property type="match status" value="1"/>
</dbReference>
<dbReference type="EC" id="4.2.1.75" evidence="3"/>
<dbReference type="OrthoDB" id="5595751at2759"/>
<evidence type="ECO:0000256" key="2">
    <source>
        <dbReference type="ARBA" id="ARBA00008133"/>
    </source>
</evidence>
<dbReference type="InterPro" id="IPR039793">
    <property type="entry name" value="UROS/Hem4"/>
</dbReference>
<organism evidence="12 13">
    <name type="scientific">Paraglomus brasilianum</name>
    <dbReference type="NCBI Taxonomy" id="144538"/>
    <lineage>
        <taxon>Eukaryota</taxon>
        <taxon>Fungi</taxon>
        <taxon>Fungi incertae sedis</taxon>
        <taxon>Mucoromycota</taxon>
        <taxon>Glomeromycotina</taxon>
        <taxon>Glomeromycetes</taxon>
        <taxon>Paraglomerales</taxon>
        <taxon>Paraglomeraceae</taxon>
        <taxon>Paraglomus</taxon>
    </lineage>
</organism>
<sequence length="278" mass="30786">MQRILLLKDKTRNDTTNNTAYVDPYEKELSSRNYISVFIPVLEHALLNVPRLSDLLKKGSISKYWGVIVTSQRAVETLRTAWNEVVSELTADTILWWNNIPFFVVGKATAKAVSELNFMPVGAEHSGNADLLADYIVSYYAQNKPDLENQSTKLLFLVGDKRRDVIPKRMSQEGIGVDELLVYETRPNEQFEALLKDALDSGKPFDCVVFFSPSGVGITIESLCKWKVIPNAKVAAIGPTTANHLQGQMQIKVDAVAKKPDAASLAEAINGCNSIVID</sequence>
<dbReference type="AlphaFoldDB" id="A0A9N9FEQ2"/>
<keyword evidence="6" id="KW-0627">Porphyrin biosynthesis</keyword>
<dbReference type="FunFam" id="3.40.50.10090:FF:000003">
    <property type="entry name" value="uroporphyrinogen-III synthase"/>
    <property type="match status" value="1"/>
</dbReference>
<dbReference type="GO" id="GO:0004852">
    <property type="term" value="F:uroporphyrinogen-III synthase activity"/>
    <property type="evidence" value="ECO:0007669"/>
    <property type="project" value="UniProtKB-EC"/>
</dbReference>
<comment type="similarity">
    <text evidence="2">Belongs to the uroporphyrinogen-III synthase family.</text>
</comment>
<evidence type="ECO:0000313" key="12">
    <source>
        <dbReference type="EMBL" id="CAG8530375.1"/>
    </source>
</evidence>
<keyword evidence="13" id="KW-1185">Reference proteome</keyword>
<evidence type="ECO:0000256" key="8">
    <source>
        <dbReference type="ARBA" id="ARBA00032649"/>
    </source>
</evidence>
<dbReference type="GO" id="GO:0006785">
    <property type="term" value="P:heme B biosynthetic process"/>
    <property type="evidence" value="ECO:0007669"/>
    <property type="project" value="UniProtKB-ARBA"/>
</dbReference>
<dbReference type="SUPFAM" id="SSF69618">
    <property type="entry name" value="HemD-like"/>
    <property type="match status" value="1"/>
</dbReference>
<proteinExistence type="inferred from homology"/>
<reference evidence="12" key="1">
    <citation type="submission" date="2021-06" db="EMBL/GenBank/DDBJ databases">
        <authorList>
            <person name="Kallberg Y."/>
            <person name="Tangrot J."/>
            <person name="Rosling A."/>
        </authorList>
    </citation>
    <scope>NUCLEOTIDE SEQUENCE</scope>
    <source>
        <strain evidence="12">BR232B</strain>
    </source>
</reference>
<dbReference type="Pfam" id="PF02602">
    <property type="entry name" value="HEM4"/>
    <property type="match status" value="1"/>
</dbReference>
<dbReference type="PANTHER" id="PTHR12390:SF0">
    <property type="entry name" value="UROPORPHYRINOGEN-III SYNTHASE"/>
    <property type="match status" value="1"/>
</dbReference>
<accession>A0A9N9FEQ2</accession>
<comment type="pathway">
    <text evidence="1">Porphyrin-containing compound metabolism; protoporphyrin-IX biosynthesis; coproporphyrinogen-III from 5-aminolevulinate: step 3/4.</text>
</comment>
<dbReference type="GO" id="GO:0005829">
    <property type="term" value="C:cytosol"/>
    <property type="evidence" value="ECO:0007669"/>
    <property type="project" value="TreeGrafter"/>
</dbReference>
<feature type="domain" description="Tetrapyrrole biosynthesis uroporphyrinogen III synthase" evidence="11">
    <location>
        <begin position="24"/>
        <end position="266"/>
    </location>
</feature>
<evidence type="ECO:0000256" key="3">
    <source>
        <dbReference type="ARBA" id="ARBA00013109"/>
    </source>
</evidence>
<dbReference type="Gene3D" id="3.40.50.10090">
    <property type="match status" value="2"/>
</dbReference>
<comment type="catalytic activity">
    <reaction evidence="10">
        <text>hydroxymethylbilane = uroporphyrinogen III + H2O</text>
        <dbReference type="Rhea" id="RHEA:18965"/>
        <dbReference type="ChEBI" id="CHEBI:15377"/>
        <dbReference type="ChEBI" id="CHEBI:57308"/>
        <dbReference type="ChEBI" id="CHEBI:57845"/>
        <dbReference type="EC" id="4.2.1.75"/>
    </reaction>
</comment>